<dbReference type="OrthoDB" id="3176171at2759"/>
<evidence type="ECO:0000313" key="10">
    <source>
        <dbReference type="EMBL" id="AYO44318.1"/>
    </source>
</evidence>
<evidence type="ECO:0000256" key="1">
    <source>
        <dbReference type="ARBA" id="ARBA00004496"/>
    </source>
</evidence>
<feature type="compositionally biased region" description="Polar residues" evidence="8">
    <location>
        <begin position="665"/>
        <end position="706"/>
    </location>
</feature>
<dbReference type="SUPFAM" id="SSF52540">
    <property type="entry name" value="P-loop containing nucleoside triphosphate hydrolases"/>
    <property type="match status" value="1"/>
</dbReference>
<dbReference type="GO" id="GO:0007018">
    <property type="term" value="P:microtubule-based movement"/>
    <property type="evidence" value="ECO:0007669"/>
    <property type="project" value="InterPro"/>
</dbReference>
<dbReference type="InterPro" id="IPR027640">
    <property type="entry name" value="Kinesin-like_fam"/>
</dbReference>
<name>A0A3G2SAM6_MALR7</name>
<dbReference type="GO" id="GO:0005874">
    <property type="term" value="C:microtubule"/>
    <property type="evidence" value="ECO:0007669"/>
    <property type="project" value="UniProtKB-KW"/>
</dbReference>
<gene>
    <name evidence="10" type="primary">Kif21a</name>
    <name evidence="10" type="ORF">DNF11_3368</name>
</gene>
<dbReference type="Gene3D" id="3.40.850.10">
    <property type="entry name" value="Kinesin motor domain"/>
    <property type="match status" value="1"/>
</dbReference>
<protein>
    <recommendedName>
        <fullName evidence="7">Kinesin-like protein</fullName>
    </recommendedName>
</protein>
<evidence type="ECO:0000256" key="3">
    <source>
        <dbReference type="ARBA" id="ARBA00022741"/>
    </source>
</evidence>
<feature type="compositionally biased region" description="Low complexity" evidence="8">
    <location>
        <begin position="623"/>
        <end position="645"/>
    </location>
</feature>
<comment type="similarity">
    <text evidence="6 7">Belongs to the TRAFAC class myosin-kinesin ATPase superfamily. Kinesin family.</text>
</comment>
<dbReference type="VEuPathDB" id="FungiDB:DNF11_3368"/>
<dbReference type="Pfam" id="PF00225">
    <property type="entry name" value="Kinesin"/>
    <property type="match status" value="2"/>
</dbReference>
<dbReference type="InterPro" id="IPR019821">
    <property type="entry name" value="Kinesin_motor_CS"/>
</dbReference>
<dbReference type="InterPro" id="IPR036961">
    <property type="entry name" value="Kinesin_motor_dom_sf"/>
</dbReference>
<dbReference type="GO" id="GO:0005737">
    <property type="term" value="C:cytoplasm"/>
    <property type="evidence" value="ECO:0007669"/>
    <property type="project" value="UniProtKB-SubCell"/>
</dbReference>
<dbReference type="GO" id="GO:0007052">
    <property type="term" value="P:mitotic spindle organization"/>
    <property type="evidence" value="ECO:0007669"/>
    <property type="project" value="TreeGrafter"/>
</dbReference>
<reference evidence="10 11" key="1">
    <citation type="submission" date="2018-10" db="EMBL/GenBank/DDBJ databases">
        <title>Complete genome sequence of Malassezia restricta CBS 7877.</title>
        <authorList>
            <person name="Morand S.C."/>
            <person name="Bertignac M."/>
            <person name="Iltis A."/>
            <person name="Kolder I."/>
            <person name="Pirovano W."/>
            <person name="Jourdain R."/>
            <person name="Clavaud C."/>
        </authorList>
    </citation>
    <scope>NUCLEOTIDE SEQUENCE [LARGE SCALE GENOMIC DNA]</scope>
    <source>
        <strain evidence="10 11">CBS 7877</strain>
    </source>
</reference>
<dbReference type="GO" id="GO:0005875">
    <property type="term" value="C:microtubule associated complex"/>
    <property type="evidence" value="ECO:0007669"/>
    <property type="project" value="TreeGrafter"/>
</dbReference>
<dbReference type="GO" id="GO:0005524">
    <property type="term" value="F:ATP binding"/>
    <property type="evidence" value="ECO:0007669"/>
    <property type="project" value="UniProtKB-UniRule"/>
</dbReference>
<dbReference type="EMBL" id="CP033153">
    <property type="protein sequence ID" value="AYO44318.1"/>
    <property type="molecule type" value="Genomic_DNA"/>
</dbReference>
<dbReference type="InterPro" id="IPR027417">
    <property type="entry name" value="P-loop_NTPase"/>
</dbReference>
<organism evidence="10 11">
    <name type="scientific">Malassezia restricta (strain ATCC 96810 / NBRC 103918 / CBS 7877)</name>
    <name type="common">Seborrheic dermatitis infection agent</name>
    <dbReference type="NCBI Taxonomy" id="425264"/>
    <lineage>
        <taxon>Eukaryota</taxon>
        <taxon>Fungi</taxon>
        <taxon>Dikarya</taxon>
        <taxon>Basidiomycota</taxon>
        <taxon>Ustilaginomycotina</taxon>
        <taxon>Malasseziomycetes</taxon>
        <taxon>Malasseziales</taxon>
        <taxon>Malasseziaceae</taxon>
        <taxon>Malassezia</taxon>
    </lineage>
</organism>
<proteinExistence type="inferred from homology"/>
<dbReference type="GO" id="GO:0008017">
    <property type="term" value="F:microtubule binding"/>
    <property type="evidence" value="ECO:0007669"/>
    <property type="project" value="InterPro"/>
</dbReference>
<dbReference type="PROSITE" id="PS00411">
    <property type="entry name" value="KINESIN_MOTOR_1"/>
    <property type="match status" value="1"/>
</dbReference>
<dbReference type="STRING" id="425264.A0A3G2SAM6"/>
<keyword evidence="5" id="KW-0175">Coiled coil</keyword>
<evidence type="ECO:0000256" key="5">
    <source>
        <dbReference type="ARBA" id="ARBA00023054"/>
    </source>
</evidence>
<feature type="region of interest" description="Disordered" evidence="8">
    <location>
        <begin position="617"/>
        <end position="726"/>
    </location>
</feature>
<dbReference type="Proteomes" id="UP000269793">
    <property type="component" value="Chromosome VI"/>
</dbReference>
<keyword evidence="6 7" id="KW-0505">Motor protein</keyword>
<evidence type="ECO:0000256" key="4">
    <source>
        <dbReference type="ARBA" id="ARBA00022840"/>
    </source>
</evidence>
<dbReference type="InterPro" id="IPR001752">
    <property type="entry name" value="Kinesin_motor_dom"/>
</dbReference>
<sequence>MARERDSGDSALAAVQVAVRIRPDAVDDITQTVSRFARPAVEATSTTSVVLEPSVLPVGMRDSRYTFNFDQVHAFNVNQTELYHESVEPLVRRFMDGFNTTIFAYGQTSSGKSYTMGTSEATNSICTDTPFVDMDLHVGIIPRAAHQIFQSLEEINAEGEECTVSVSFLELYNEDLIDLLSDAYGQRNNIQIRETRTGDIVWTGLAQRSVSNAQDVVKLLQDGMAIRQTHETEMNAQSSRSHAIFTISLIRKHRAKPGAQAERASSSLGRASPERAFATPRTPKTSLPTLGVRATVSRAGSPTRPQTPTRPVVRGTPLRRAPVEDTVVVTTTSKLHFVDLAGSERLKRTAATGDRAREGIAINSGLHALGNVISVLSDPGRSKRPIHVPYRDSKLTRLLQDSLGGNAHTLMIACISSTEGNAGETLNTLQYAQRARNIRNKVERNQVEPGWDNVAYLQSQVLSLRHELGLVHSSRELVASSPKRTTHLMPSEHERELLAWQEKCSALSQKNVQLSFQLVQREQEHRHNSSSVDFLQAAEPVIVEYEKTVDALEGQLSMLKAAVAHLEHSVQEQVSENVALSDRATKAERQMDVLRSTMRDLHERLDERNARVETLETELRRASMSTSSTTPLSFSRSSRSSSMSSDPGVLQQRPFGGILDYKGRNPSNRTYRVTTTQSRATSDVDTYPTSQLGLPRSPSSLEQQPLSKRHASETTSPDELPTVHMH</sequence>
<evidence type="ECO:0000256" key="7">
    <source>
        <dbReference type="RuleBase" id="RU000394"/>
    </source>
</evidence>
<dbReference type="PRINTS" id="PR00380">
    <property type="entry name" value="KINESINHEAVY"/>
</dbReference>
<dbReference type="GO" id="GO:0003777">
    <property type="term" value="F:microtubule motor activity"/>
    <property type="evidence" value="ECO:0007669"/>
    <property type="project" value="InterPro"/>
</dbReference>
<feature type="region of interest" description="Disordered" evidence="8">
    <location>
        <begin position="255"/>
        <end position="288"/>
    </location>
</feature>
<feature type="domain" description="Kinesin motor" evidence="9">
    <location>
        <begin position="14"/>
        <end position="438"/>
    </location>
</feature>
<evidence type="ECO:0000313" key="11">
    <source>
        <dbReference type="Proteomes" id="UP000269793"/>
    </source>
</evidence>
<dbReference type="PANTHER" id="PTHR47969">
    <property type="entry name" value="CHROMOSOME-ASSOCIATED KINESIN KIF4A-RELATED"/>
    <property type="match status" value="1"/>
</dbReference>
<dbReference type="SMART" id="SM00129">
    <property type="entry name" value="KISc"/>
    <property type="match status" value="1"/>
</dbReference>
<dbReference type="PANTHER" id="PTHR47969:SF15">
    <property type="entry name" value="CHROMOSOME-ASSOCIATED KINESIN KIF4A-RELATED"/>
    <property type="match status" value="1"/>
</dbReference>
<accession>A0A3G2SAM6</accession>
<keyword evidence="11" id="KW-1185">Reference proteome</keyword>
<dbReference type="PROSITE" id="PS50067">
    <property type="entry name" value="KINESIN_MOTOR_2"/>
    <property type="match status" value="1"/>
</dbReference>
<keyword evidence="3 6" id="KW-0547">Nucleotide-binding</keyword>
<evidence type="ECO:0000256" key="6">
    <source>
        <dbReference type="PROSITE-ProRule" id="PRU00283"/>
    </source>
</evidence>
<evidence type="ECO:0000259" key="9">
    <source>
        <dbReference type="PROSITE" id="PS50067"/>
    </source>
</evidence>
<evidence type="ECO:0000256" key="2">
    <source>
        <dbReference type="ARBA" id="ARBA00022490"/>
    </source>
</evidence>
<evidence type="ECO:0000256" key="8">
    <source>
        <dbReference type="SAM" id="MobiDB-lite"/>
    </source>
</evidence>
<dbReference type="AlphaFoldDB" id="A0A3G2SAM6"/>
<keyword evidence="4 6" id="KW-0067">ATP-binding</keyword>
<keyword evidence="7" id="KW-0493">Microtubule</keyword>
<dbReference type="GO" id="GO:0051231">
    <property type="term" value="P:spindle elongation"/>
    <property type="evidence" value="ECO:0007669"/>
    <property type="project" value="TreeGrafter"/>
</dbReference>
<keyword evidence="2" id="KW-0963">Cytoplasm</keyword>
<feature type="binding site" evidence="6">
    <location>
        <begin position="106"/>
        <end position="113"/>
    </location>
    <ligand>
        <name>ATP</name>
        <dbReference type="ChEBI" id="CHEBI:30616"/>
    </ligand>
</feature>
<comment type="subcellular location">
    <subcellularLocation>
        <location evidence="1">Cytoplasm</location>
    </subcellularLocation>
</comment>